<reference evidence="7 8" key="1">
    <citation type="submission" date="2020-10" db="EMBL/GenBank/DDBJ databases">
        <title>Draft genome and description of Brachybacterium epidermidis sp nov.</title>
        <authorList>
            <person name="Boxberger M."/>
            <person name="La Scola B."/>
        </authorList>
    </citation>
    <scope>NUCLEOTIDE SEQUENCE [LARGE SCALE GENOMIC DNA]</scope>
    <source>
        <strain evidence="7 8">Marseille-Q2903</strain>
    </source>
</reference>
<evidence type="ECO:0000256" key="5">
    <source>
        <dbReference type="ARBA" id="ARBA00023002"/>
    </source>
</evidence>
<dbReference type="RefSeq" id="WP_193866167.1">
    <property type="nucleotide sequence ID" value="NZ_JADEYR010000010.1"/>
</dbReference>
<feature type="domain" description="FAD/NAD(P)-binding" evidence="6">
    <location>
        <begin position="10"/>
        <end position="346"/>
    </location>
</feature>
<dbReference type="InterPro" id="IPR036188">
    <property type="entry name" value="FAD/NAD-bd_sf"/>
</dbReference>
<dbReference type="PANTHER" id="PTHR42913:SF3">
    <property type="entry name" value="64 KDA MITOCHONDRIAL NADH DEHYDROGENASE (EUROFUNG)"/>
    <property type="match status" value="1"/>
</dbReference>
<dbReference type="InterPro" id="IPR023753">
    <property type="entry name" value="FAD/NAD-binding_dom"/>
</dbReference>
<keyword evidence="4" id="KW-0274">FAD</keyword>
<keyword evidence="5" id="KW-0560">Oxidoreductase</keyword>
<dbReference type="PRINTS" id="PR00368">
    <property type="entry name" value="FADPNR"/>
</dbReference>
<comment type="similarity">
    <text evidence="2">Belongs to the NADH dehydrogenase family.</text>
</comment>
<evidence type="ECO:0000256" key="4">
    <source>
        <dbReference type="ARBA" id="ARBA00022827"/>
    </source>
</evidence>
<evidence type="ECO:0000259" key="6">
    <source>
        <dbReference type="Pfam" id="PF07992"/>
    </source>
</evidence>
<evidence type="ECO:0000256" key="1">
    <source>
        <dbReference type="ARBA" id="ARBA00001974"/>
    </source>
</evidence>
<keyword evidence="8" id="KW-1185">Reference proteome</keyword>
<evidence type="ECO:0000256" key="3">
    <source>
        <dbReference type="ARBA" id="ARBA00022630"/>
    </source>
</evidence>
<keyword evidence="3" id="KW-0285">Flavoprotein</keyword>
<dbReference type="PANTHER" id="PTHR42913">
    <property type="entry name" value="APOPTOSIS-INDUCING FACTOR 1"/>
    <property type="match status" value="1"/>
</dbReference>
<evidence type="ECO:0000313" key="8">
    <source>
        <dbReference type="Proteomes" id="UP000644727"/>
    </source>
</evidence>
<proteinExistence type="inferred from homology"/>
<name>A0ABR9W1W0_9MICO</name>
<accession>A0ABR9W1W0</accession>
<evidence type="ECO:0000313" key="7">
    <source>
        <dbReference type="EMBL" id="MBE9404417.1"/>
    </source>
</evidence>
<organism evidence="7 8">
    <name type="scientific">Brachybacterium epidermidis</name>
    <dbReference type="NCBI Taxonomy" id="2781983"/>
    <lineage>
        <taxon>Bacteria</taxon>
        <taxon>Bacillati</taxon>
        <taxon>Actinomycetota</taxon>
        <taxon>Actinomycetes</taxon>
        <taxon>Micrococcales</taxon>
        <taxon>Dermabacteraceae</taxon>
        <taxon>Brachybacterium</taxon>
    </lineage>
</organism>
<evidence type="ECO:0000256" key="2">
    <source>
        <dbReference type="ARBA" id="ARBA00005272"/>
    </source>
</evidence>
<sequence>MNNSHGGKPHVLILGGGSVGLTTAADLRKSLGTEVAITVVDSRPYMTYQPFLPEVGAGSIDPRNVLAPLRKILAGTKVVTGTVTSIRSADNLVVVDTEDDVQLEISYDYLVVGLGAVPRLLPIPGLAEAAIGFKWVEEAVAVRDRVLANLAEAASTKDPKIRKRLLTFTFVGGGFAGGEAIAETEDMVRDALRYYPDLHASDIRFVLIDAAPFIFPELTEDQRAYVLNQLRERGIEVKLETFLNSAEDGVVKTSDGDEFETDLLVWNAGVKPSPILLEEGVSDLPVITERGPLMGKVDTLADLRVNGADGPIDNVFAAGDCAAVPDLAAGEGKFCPPNAQHAVRQGKRIADNIARSVQGRPLVDYYHKNLGTMATLGMYKGVGRLHVGDKEFDLRGLPAWAAARAYHVYAMPTIGRKAAVVAGWVTNLISRRDIIGIPEQTTPRAAFELAANTSSKPQ</sequence>
<dbReference type="Pfam" id="PF07992">
    <property type="entry name" value="Pyr_redox_2"/>
    <property type="match status" value="1"/>
</dbReference>
<comment type="caution">
    <text evidence="7">The sequence shown here is derived from an EMBL/GenBank/DDBJ whole genome shotgun (WGS) entry which is preliminary data.</text>
</comment>
<protein>
    <submittedName>
        <fullName evidence="7">NAD(P)/FAD-dependent oxidoreductase</fullName>
    </submittedName>
</protein>
<dbReference type="Gene3D" id="3.50.50.100">
    <property type="match status" value="1"/>
</dbReference>
<comment type="cofactor">
    <cofactor evidence="1">
        <name>FAD</name>
        <dbReference type="ChEBI" id="CHEBI:57692"/>
    </cofactor>
</comment>
<dbReference type="InterPro" id="IPR051169">
    <property type="entry name" value="NADH-Q_oxidoreductase"/>
</dbReference>
<dbReference type="Proteomes" id="UP000644727">
    <property type="component" value="Unassembled WGS sequence"/>
</dbReference>
<dbReference type="SUPFAM" id="SSF51905">
    <property type="entry name" value="FAD/NAD(P)-binding domain"/>
    <property type="match status" value="1"/>
</dbReference>
<dbReference type="EMBL" id="JADEYR010000010">
    <property type="protein sequence ID" value="MBE9404417.1"/>
    <property type="molecule type" value="Genomic_DNA"/>
</dbReference>
<gene>
    <name evidence="7" type="ORF">IOE58_09545</name>
</gene>